<evidence type="ECO:0000256" key="1">
    <source>
        <dbReference type="ARBA" id="ARBA00022448"/>
    </source>
</evidence>
<reference evidence="9 10" key="1">
    <citation type="journal article" date="2021" name="ISME Commun">
        <title>Automated analysis of genomic sequences facilitates high-throughput and comprehensive description of bacteria.</title>
        <authorList>
            <person name="Hitch T.C.A."/>
        </authorList>
    </citation>
    <scope>NUCLEOTIDE SEQUENCE [LARGE SCALE GENOMIC DNA]</scope>
    <source>
        <strain evidence="9 10">Sanger_04</strain>
    </source>
</reference>
<feature type="transmembrane region" description="Helical" evidence="8">
    <location>
        <begin position="105"/>
        <end position="128"/>
    </location>
</feature>
<feature type="transmembrane region" description="Helical" evidence="8">
    <location>
        <begin position="64"/>
        <end position="85"/>
    </location>
</feature>
<name>A0ABT2RUV7_9FIRM</name>
<evidence type="ECO:0000256" key="5">
    <source>
        <dbReference type="ARBA" id="ARBA00023065"/>
    </source>
</evidence>
<dbReference type="PANTHER" id="PTHR35529">
    <property type="entry name" value="MANGANESE EFFLUX PUMP MNTP-RELATED"/>
    <property type="match status" value="1"/>
</dbReference>
<feature type="transmembrane region" description="Helical" evidence="8">
    <location>
        <begin position="168"/>
        <end position="185"/>
    </location>
</feature>
<proteinExistence type="inferred from homology"/>
<dbReference type="Pfam" id="PF02659">
    <property type="entry name" value="Mntp"/>
    <property type="match status" value="1"/>
</dbReference>
<dbReference type="InterPro" id="IPR022929">
    <property type="entry name" value="Put_MntP"/>
</dbReference>
<evidence type="ECO:0000256" key="4">
    <source>
        <dbReference type="ARBA" id="ARBA00022989"/>
    </source>
</evidence>
<keyword evidence="5 8" id="KW-0406">Ion transport</keyword>
<comment type="subcellular location">
    <subcellularLocation>
        <location evidence="8">Cell membrane</location>
        <topology evidence="8">Multi-pass membrane protein</topology>
    </subcellularLocation>
</comment>
<keyword evidence="2 8" id="KW-1003">Cell membrane</keyword>
<keyword evidence="4 8" id="KW-1133">Transmembrane helix</keyword>
<keyword evidence="7 8" id="KW-0464">Manganese</keyword>
<protein>
    <recommendedName>
        <fullName evidence="8">Putative manganese efflux pump MntP</fullName>
    </recommendedName>
</protein>
<sequence length="192" mass="20383">MGLLELLILAVGLSMDAFAVSVCKGLSVPRAGAGECCIAGVWFGGFQALMPLLGYLLGSQFKDYITSVDHWIAFVLILIIGVNMIREAQGKEEDAEVCPKEENPFAFKTMLMLAVATSIDALAVGITLAFLNVALIPSVTFIGVTTFVISAIGIRIGNLFGMKYKSRAEFAGGVILICIGLKILLEHLGILG</sequence>
<comment type="caution">
    <text evidence="9">The sequence shown here is derived from an EMBL/GenBank/DDBJ whole genome shotgun (WGS) entry which is preliminary data.</text>
</comment>
<dbReference type="InterPro" id="IPR003810">
    <property type="entry name" value="Mntp/YtaF"/>
</dbReference>
<comment type="similarity">
    <text evidence="8">Belongs to the MntP (TC 9.B.29) family.</text>
</comment>
<comment type="function">
    <text evidence="8">Probably functions as a manganese efflux pump.</text>
</comment>
<evidence type="ECO:0000256" key="3">
    <source>
        <dbReference type="ARBA" id="ARBA00022692"/>
    </source>
</evidence>
<feature type="transmembrane region" description="Helical" evidence="8">
    <location>
        <begin position="134"/>
        <end position="156"/>
    </location>
</feature>
<organism evidence="9 10">
    <name type="scientific">Laedolimicola ammoniilytica</name>
    <dbReference type="NCBI Taxonomy" id="2981771"/>
    <lineage>
        <taxon>Bacteria</taxon>
        <taxon>Bacillati</taxon>
        <taxon>Bacillota</taxon>
        <taxon>Clostridia</taxon>
        <taxon>Lachnospirales</taxon>
        <taxon>Lachnospiraceae</taxon>
        <taxon>Laedolimicola</taxon>
    </lineage>
</organism>
<accession>A0ABT2RUV7</accession>
<feature type="transmembrane region" description="Helical" evidence="8">
    <location>
        <begin position="38"/>
        <end position="58"/>
    </location>
</feature>
<dbReference type="HAMAP" id="MF_01521">
    <property type="entry name" value="MntP_pump"/>
    <property type="match status" value="1"/>
</dbReference>
<evidence type="ECO:0000256" key="2">
    <source>
        <dbReference type="ARBA" id="ARBA00022475"/>
    </source>
</evidence>
<evidence type="ECO:0000256" key="8">
    <source>
        <dbReference type="HAMAP-Rule" id="MF_01521"/>
    </source>
</evidence>
<gene>
    <name evidence="8" type="primary">mntP</name>
    <name evidence="9" type="ORF">OCV63_04205</name>
</gene>
<keyword evidence="6 8" id="KW-0472">Membrane</keyword>
<keyword evidence="1 8" id="KW-0813">Transport</keyword>
<evidence type="ECO:0000256" key="7">
    <source>
        <dbReference type="ARBA" id="ARBA00023211"/>
    </source>
</evidence>
<evidence type="ECO:0000313" key="9">
    <source>
        <dbReference type="EMBL" id="MCU6696098.1"/>
    </source>
</evidence>
<evidence type="ECO:0000256" key="6">
    <source>
        <dbReference type="ARBA" id="ARBA00023136"/>
    </source>
</evidence>
<keyword evidence="3 8" id="KW-0812">Transmembrane</keyword>
<dbReference type="Proteomes" id="UP001652461">
    <property type="component" value="Unassembled WGS sequence"/>
</dbReference>
<evidence type="ECO:0000313" key="10">
    <source>
        <dbReference type="Proteomes" id="UP001652461"/>
    </source>
</evidence>
<keyword evidence="10" id="KW-1185">Reference proteome</keyword>
<feature type="transmembrane region" description="Helical" evidence="8">
    <location>
        <begin position="6"/>
        <end position="26"/>
    </location>
</feature>
<dbReference type="PANTHER" id="PTHR35529:SF1">
    <property type="entry name" value="MANGANESE EFFLUX PUMP MNTP-RELATED"/>
    <property type="match status" value="1"/>
</dbReference>
<dbReference type="EMBL" id="JAOQKC010000004">
    <property type="protein sequence ID" value="MCU6696098.1"/>
    <property type="molecule type" value="Genomic_DNA"/>
</dbReference>
<dbReference type="RefSeq" id="WP_158362250.1">
    <property type="nucleotide sequence ID" value="NZ_JAOQKC010000004.1"/>
</dbReference>